<name>A0A4Z2FXX0_9TELE</name>
<accession>A0A4Z2FXX0</accession>
<keyword evidence="2" id="KW-1185">Reference proteome</keyword>
<comment type="caution">
    <text evidence="1">The sequence shown here is derived from an EMBL/GenBank/DDBJ whole genome shotgun (WGS) entry which is preliminary data.</text>
</comment>
<sequence>MSAVTAHGKRSATVRRPVTATSLFLRLATCSGDNAALINPPLIENSEPYTSGCCLEMETRGGLFERPFPSLINWARDDSASV</sequence>
<dbReference type="AlphaFoldDB" id="A0A4Z2FXX0"/>
<protein>
    <submittedName>
        <fullName evidence="1">Uncharacterized protein</fullName>
    </submittedName>
</protein>
<evidence type="ECO:0000313" key="2">
    <source>
        <dbReference type="Proteomes" id="UP000314294"/>
    </source>
</evidence>
<proteinExistence type="predicted"/>
<reference evidence="1 2" key="1">
    <citation type="submission" date="2019-03" db="EMBL/GenBank/DDBJ databases">
        <title>First draft genome of Liparis tanakae, snailfish: a comprehensive survey of snailfish specific genes.</title>
        <authorList>
            <person name="Kim W."/>
            <person name="Song I."/>
            <person name="Jeong J.-H."/>
            <person name="Kim D."/>
            <person name="Kim S."/>
            <person name="Ryu S."/>
            <person name="Song J.Y."/>
            <person name="Lee S.K."/>
        </authorList>
    </citation>
    <scope>NUCLEOTIDE SEQUENCE [LARGE SCALE GENOMIC DNA]</scope>
    <source>
        <tissue evidence="1">Muscle</tissue>
    </source>
</reference>
<dbReference type="EMBL" id="SRLO01000828">
    <property type="protein sequence ID" value="TNN45730.1"/>
    <property type="molecule type" value="Genomic_DNA"/>
</dbReference>
<gene>
    <name evidence="1" type="ORF">EYF80_044081</name>
</gene>
<organism evidence="1 2">
    <name type="scientific">Liparis tanakae</name>
    <name type="common">Tanaka's snailfish</name>
    <dbReference type="NCBI Taxonomy" id="230148"/>
    <lineage>
        <taxon>Eukaryota</taxon>
        <taxon>Metazoa</taxon>
        <taxon>Chordata</taxon>
        <taxon>Craniata</taxon>
        <taxon>Vertebrata</taxon>
        <taxon>Euteleostomi</taxon>
        <taxon>Actinopterygii</taxon>
        <taxon>Neopterygii</taxon>
        <taxon>Teleostei</taxon>
        <taxon>Neoteleostei</taxon>
        <taxon>Acanthomorphata</taxon>
        <taxon>Eupercaria</taxon>
        <taxon>Perciformes</taxon>
        <taxon>Cottioidei</taxon>
        <taxon>Cottales</taxon>
        <taxon>Liparidae</taxon>
        <taxon>Liparis</taxon>
    </lineage>
</organism>
<evidence type="ECO:0000313" key="1">
    <source>
        <dbReference type="EMBL" id="TNN45730.1"/>
    </source>
</evidence>
<dbReference type="Proteomes" id="UP000314294">
    <property type="component" value="Unassembled WGS sequence"/>
</dbReference>